<protein>
    <submittedName>
        <fullName evidence="2">Uncharacterized protein</fullName>
    </submittedName>
</protein>
<comment type="caution">
    <text evidence="2">The sequence shown here is derived from an EMBL/GenBank/DDBJ whole genome shotgun (WGS) entry which is preliminary data.</text>
</comment>
<keyword evidence="1" id="KW-0812">Transmembrane</keyword>
<dbReference type="Proteomes" id="UP000245119">
    <property type="component" value="Linkage Group LG7"/>
</dbReference>
<evidence type="ECO:0000313" key="3">
    <source>
        <dbReference type="Proteomes" id="UP000245119"/>
    </source>
</evidence>
<evidence type="ECO:0000256" key="1">
    <source>
        <dbReference type="SAM" id="Phobius"/>
    </source>
</evidence>
<evidence type="ECO:0000313" key="2">
    <source>
        <dbReference type="EMBL" id="PVD27812.1"/>
    </source>
</evidence>
<keyword evidence="1" id="KW-1133">Transmembrane helix</keyword>
<keyword evidence="1" id="KW-0472">Membrane</keyword>
<dbReference type="EMBL" id="PZQS01000007">
    <property type="protein sequence ID" value="PVD27812.1"/>
    <property type="molecule type" value="Genomic_DNA"/>
</dbReference>
<keyword evidence="3" id="KW-1185">Reference proteome</keyword>
<feature type="transmembrane region" description="Helical" evidence="1">
    <location>
        <begin position="91"/>
        <end position="108"/>
    </location>
</feature>
<gene>
    <name evidence="2" type="ORF">C0Q70_12986</name>
</gene>
<dbReference type="PROSITE" id="PS51257">
    <property type="entry name" value="PROKAR_LIPOPROTEIN"/>
    <property type="match status" value="1"/>
</dbReference>
<reference evidence="2 3" key="1">
    <citation type="submission" date="2018-04" db="EMBL/GenBank/DDBJ databases">
        <title>The genome of golden apple snail Pomacea canaliculata provides insight into stress tolerance and invasive adaptation.</title>
        <authorList>
            <person name="Liu C."/>
            <person name="Liu B."/>
            <person name="Ren Y."/>
            <person name="Zhang Y."/>
            <person name="Wang H."/>
            <person name="Li S."/>
            <person name="Jiang F."/>
            <person name="Yin L."/>
            <person name="Zhang G."/>
            <person name="Qian W."/>
            <person name="Fan W."/>
        </authorList>
    </citation>
    <scope>NUCLEOTIDE SEQUENCE [LARGE SCALE GENOMIC DNA]</scope>
    <source>
        <strain evidence="2">SZHN2017</strain>
        <tissue evidence="2">Muscle</tissue>
    </source>
</reference>
<organism evidence="2 3">
    <name type="scientific">Pomacea canaliculata</name>
    <name type="common">Golden apple snail</name>
    <dbReference type="NCBI Taxonomy" id="400727"/>
    <lineage>
        <taxon>Eukaryota</taxon>
        <taxon>Metazoa</taxon>
        <taxon>Spiralia</taxon>
        <taxon>Lophotrochozoa</taxon>
        <taxon>Mollusca</taxon>
        <taxon>Gastropoda</taxon>
        <taxon>Caenogastropoda</taxon>
        <taxon>Architaenioglossa</taxon>
        <taxon>Ampullarioidea</taxon>
        <taxon>Ampullariidae</taxon>
        <taxon>Pomacea</taxon>
    </lineage>
</organism>
<sequence length="191" mass="20477">MSRLRYGTTSTAASSSGACVDGTVATQPFVRNVQAVKKNDNRRSIKLAVFLIVSLVKVIEGVFDVERRRSRMYSSDEAASVVATDVRSRRMKVLLLLIIAVVGTFNMSDAQKPPPMKVTLLLLIFAVMGKLEISDAVLPVLPVLPGSNPLPLPCKVLLESCQADLLDVGNTGKICCPPFTCKGAGPIKMCA</sequence>
<dbReference type="AlphaFoldDB" id="A0A2T7P305"/>
<proteinExistence type="predicted"/>
<accession>A0A2T7P305</accession>
<name>A0A2T7P305_POMCA</name>